<keyword evidence="4" id="KW-0963">Cytoplasm</keyword>
<comment type="subcellular location">
    <subcellularLocation>
        <location evidence="1">Cytoplasm</location>
        <location evidence="1">Cytoskeleton</location>
        <location evidence="1">Microtubule organizing center</location>
        <location evidence="1">Centrosome</location>
    </subcellularLocation>
    <subcellularLocation>
        <location evidence="2">Cytoplasm</location>
        <location evidence="2">Cytoskeleton</location>
        <location evidence="2">Stress fiber</location>
    </subcellularLocation>
    <subcellularLocation>
        <location evidence="3">Cytoplasm</location>
        <location evidence="3">Myofibril</location>
    </subcellularLocation>
</comment>
<dbReference type="RefSeq" id="XP_016219625.1">
    <property type="nucleotide sequence ID" value="XM_016374081.1"/>
</dbReference>
<evidence type="ECO:0000256" key="7">
    <source>
        <dbReference type="ARBA" id="ARBA00022843"/>
    </source>
</evidence>
<organism evidence="15 16">
    <name type="scientific">Exophiala mesophila</name>
    <name type="common">Black yeast-like fungus</name>
    <dbReference type="NCBI Taxonomy" id="212818"/>
    <lineage>
        <taxon>Eukaryota</taxon>
        <taxon>Fungi</taxon>
        <taxon>Dikarya</taxon>
        <taxon>Ascomycota</taxon>
        <taxon>Pezizomycotina</taxon>
        <taxon>Eurotiomycetes</taxon>
        <taxon>Chaetothyriomycetidae</taxon>
        <taxon>Chaetothyriales</taxon>
        <taxon>Herpotrichiellaceae</taxon>
        <taxon>Exophiala</taxon>
    </lineage>
</organism>
<evidence type="ECO:0000256" key="4">
    <source>
        <dbReference type="ARBA" id="ARBA00022490"/>
    </source>
</evidence>
<feature type="compositionally biased region" description="Polar residues" evidence="14">
    <location>
        <begin position="181"/>
        <end position="195"/>
    </location>
</feature>
<proteinExistence type="inferred from homology"/>
<evidence type="ECO:0000256" key="10">
    <source>
        <dbReference type="ARBA" id="ARBA00023212"/>
    </source>
</evidence>
<dbReference type="OMA" id="CGYCMWT"/>
<evidence type="ECO:0000313" key="15">
    <source>
        <dbReference type="EMBL" id="KIV88051.1"/>
    </source>
</evidence>
<dbReference type="VEuPathDB" id="FungiDB:PV10_08981"/>
<evidence type="ECO:0000256" key="2">
    <source>
        <dbReference type="ARBA" id="ARBA00004529"/>
    </source>
</evidence>
<feature type="region of interest" description="Disordered" evidence="14">
    <location>
        <begin position="305"/>
        <end position="329"/>
    </location>
</feature>
<gene>
    <name evidence="15" type="ORF">PV10_08981</name>
</gene>
<dbReference type="STRING" id="212818.A0A0D1XIS3"/>
<dbReference type="Proteomes" id="UP000054302">
    <property type="component" value="Unassembled WGS sequence"/>
</dbReference>
<evidence type="ECO:0000256" key="1">
    <source>
        <dbReference type="ARBA" id="ARBA00004300"/>
    </source>
</evidence>
<keyword evidence="9" id="KW-0175">Coiled coil</keyword>
<evidence type="ECO:0000313" key="16">
    <source>
        <dbReference type="Proteomes" id="UP000054302"/>
    </source>
</evidence>
<keyword evidence="16" id="KW-1185">Reference proteome</keyword>
<dbReference type="GO" id="GO:0005869">
    <property type="term" value="C:dynactin complex"/>
    <property type="evidence" value="ECO:0007669"/>
    <property type="project" value="InterPro"/>
</dbReference>
<accession>A0A0D1XIS3</accession>
<evidence type="ECO:0000256" key="5">
    <source>
        <dbReference type="ARBA" id="ARBA00022499"/>
    </source>
</evidence>
<comment type="subunit">
    <text evidence="13">Subunit of dynactin, a multiprotein complex part of a tripartite complex with dynein and a adapter, such as BICDL1, BICD2 or HOOK3. The dynactin complex is built around ACTR1A/ACTB filament and consists of an actin-related filament composed of a shoulder domain, a pointed end and a barbed end. Its length is defined by its flexible shoulder domain. The soulder is composed of 2 DCTN1 subunits, 4 DCTN2 and 2 DCTN3. The 4 DCNT2 (via N-terminus) bind the ACTR1A filament and act as molecular rulers to determine the length. The pointed end is important for binding dynein-dynactin cargo adapters. Consists of 4 subunits: ACTR10, DCNT4, DCTN5 and DCTN6. The barbed end is composed of a CAPZA1:CAPZB heterodimers, which binds ACTR1A/ACTB filament and dynactin and stabilizes dynactin. Interacts with ATP7B, but not ATP7A, in a copper-dependent manner. Interacts with ANK2; this interaction is required for localization at costameres. Interacts with N4BP2L1.</text>
</comment>
<evidence type="ECO:0000256" key="6">
    <source>
        <dbReference type="ARBA" id="ARBA00022553"/>
    </source>
</evidence>
<dbReference type="PANTHER" id="PTHR13034">
    <property type="entry name" value="DYNACTIN P62 SUBUNIT"/>
    <property type="match status" value="1"/>
</dbReference>
<feature type="compositionally biased region" description="Basic and acidic residues" evidence="14">
    <location>
        <begin position="530"/>
        <end position="550"/>
    </location>
</feature>
<dbReference type="PANTHER" id="PTHR13034:SF2">
    <property type="entry name" value="DYNACTIN SUBUNIT 4"/>
    <property type="match status" value="1"/>
</dbReference>
<evidence type="ECO:0000256" key="9">
    <source>
        <dbReference type="ARBA" id="ARBA00023054"/>
    </source>
</evidence>
<feature type="compositionally biased region" description="Basic and acidic residues" evidence="14">
    <location>
        <begin position="199"/>
        <end position="210"/>
    </location>
</feature>
<feature type="region of interest" description="Disordered" evidence="14">
    <location>
        <begin position="168"/>
        <end position="210"/>
    </location>
</feature>
<name>A0A0D1XIS3_EXOME</name>
<reference evidence="15 16" key="1">
    <citation type="submission" date="2015-01" db="EMBL/GenBank/DDBJ databases">
        <title>The Genome Sequence of Exophiala mesophila CBS40295.</title>
        <authorList>
            <consortium name="The Broad Institute Genomics Platform"/>
            <person name="Cuomo C."/>
            <person name="de Hoog S."/>
            <person name="Gorbushina A."/>
            <person name="Stielow B."/>
            <person name="Teixiera M."/>
            <person name="Abouelleil A."/>
            <person name="Chapman S.B."/>
            <person name="Priest M."/>
            <person name="Young S.K."/>
            <person name="Wortman J."/>
            <person name="Nusbaum C."/>
            <person name="Birren B."/>
        </authorList>
    </citation>
    <scope>NUCLEOTIDE SEQUENCE [LARGE SCALE GENOMIC DNA]</scope>
    <source>
        <strain evidence="15 16">CBS 40295</strain>
    </source>
</reference>
<dbReference type="OrthoDB" id="283815at2759"/>
<keyword evidence="10" id="KW-0206">Cytoskeleton</keyword>
<evidence type="ECO:0000256" key="8">
    <source>
        <dbReference type="ARBA" id="ARBA00022990"/>
    </source>
</evidence>
<dbReference type="Pfam" id="PF05502">
    <property type="entry name" value="Dynactin_p62"/>
    <property type="match status" value="1"/>
</dbReference>
<feature type="region of interest" description="Disordered" evidence="14">
    <location>
        <begin position="522"/>
        <end position="550"/>
    </location>
</feature>
<keyword evidence="6" id="KW-0597">Phosphoprotein</keyword>
<keyword evidence="5" id="KW-1017">Isopeptide bond</keyword>
<comment type="similarity">
    <text evidence="11">Belongs to the dynactin subunit 4 family.</text>
</comment>
<evidence type="ECO:0000256" key="14">
    <source>
        <dbReference type="SAM" id="MobiDB-lite"/>
    </source>
</evidence>
<dbReference type="GeneID" id="27326826"/>
<dbReference type="AlphaFoldDB" id="A0A0D1XIS3"/>
<protein>
    <recommendedName>
        <fullName evidence="12">Dynactin subunit 4</fullName>
    </recommendedName>
</protein>
<dbReference type="EMBL" id="KN847526">
    <property type="protein sequence ID" value="KIV88051.1"/>
    <property type="molecule type" value="Genomic_DNA"/>
</dbReference>
<evidence type="ECO:0000256" key="12">
    <source>
        <dbReference type="ARBA" id="ARBA00034864"/>
    </source>
</evidence>
<keyword evidence="7" id="KW-0832">Ubl conjugation</keyword>
<evidence type="ECO:0000256" key="13">
    <source>
        <dbReference type="ARBA" id="ARBA00093507"/>
    </source>
</evidence>
<dbReference type="GO" id="GO:0001725">
    <property type="term" value="C:stress fiber"/>
    <property type="evidence" value="ECO:0007669"/>
    <property type="project" value="UniProtKB-SubCell"/>
</dbReference>
<keyword evidence="8" id="KW-0007">Acetylation</keyword>
<evidence type="ECO:0000256" key="3">
    <source>
        <dbReference type="ARBA" id="ARBA00004657"/>
    </source>
</evidence>
<evidence type="ECO:0000256" key="11">
    <source>
        <dbReference type="ARBA" id="ARBA00034776"/>
    </source>
</evidence>
<dbReference type="HOGENOM" id="CLU_034750_0_0_1"/>
<dbReference type="InterPro" id="IPR008603">
    <property type="entry name" value="DCTN4"/>
</dbReference>
<sequence length="568" mass="63499">MALRFPYTFISCPCSDASNRVLTSNRTSREVDYDQEVQDTEDTFDPRHPRSAFSLFPPEHLLYCEECHEIKCPRCVTEEIASPYCPDCLFETSKSTMRSDGGRCPRNCFRCPICTSQMITASVGETRDGPFILSCNYCMWNTLDIGIKFGKGTGIRAQLDDLLNGASAKGHNKTRIDDQARSSSLFQPPITSTDSDQSDSEKKVDFDRRRESAARFESMTKFYKKQISESTGADATFSNAAINMAYSSPSSIDRIMAIYNTKLDTKKRSEQHVTTMREANSPHEGFKESDTRSTSLFPYHYSATTTRSQRDHQNPSNLGNPGAAVESHLVPMSTPFRTKRLKRCMNCKHMLTRPELKVTSARYRVKLIALDYIPFVTIKPLPVLGGLSAPGPDGADIALQSGKAVQFIMTLRNPLFEDVKVSLGSPSVTPGKLGHRVTILCPQFEIGKNSDAWDDAINRNASSTANRAGEQIAGKLYDQGRNWASVVVEVIPARLVTGPGGDVGEDEDVIEIPIRVRLEWQVTEDQEPEDERRRKERDKGLDQGDDMRDSGKRELSYWMVAGVGRVDF</sequence>